<dbReference type="Proteomes" id="UP000028547">
    <property type="component" value="Unassembled WGS sequence"/>
</dbReference>
<name>A0A084SG41_9BACT</name>
<evidence type="ECO:0008006" key="5">
    <source>
        <dbReference type="Google" id="ProtNLM"/>
    </source>
</evidence>
<evidence type="ECO:0000313" key="3">
    <source>
        <dbReference type="EMBL" id="KFA87426.1"/>
    </source>
</evidence>
<sequence>MMLRNGLFTLALSALLLAPVAARADDWGRHDASPVGQPSQGGKHILPGGSYRPAPPPPAHPPRSNRPHQAGRYELQTVRKFVPGHYERVWVEQNCKYRPRRNVTKCEGGHYAQRWVEGYYQSVQEWVWVPSHRGPYGRG</sequence>
<evidence type="ECO:0000313" key="4">
    <source>
        <dbReference type="Proteomes" id="UP000028547"/>
    </source>
</evidence>
<feature type="signal peptide" evidence="2">
    <location>
        <begin position="1"/>
        <end position="24"/>
    </location>
</feature>
<feature type="chain" id="PRO_5001781326" description="Lipoprotein" evidence="2">
    <location>
        <begin position="25"/>
        <end position="139"/>
    </location>
</feature>
<evidence type="ECO:0000256" key="1">
    <source>
        <dbReference type="SAM" id="MobiDB-lite"/>
    </source>
</evidence>
<gene>
    <name evidence="3" type="ORF">Q664_47990</name>
</gene>
<comment type="caution">
    <text evidence="3">The sequence shown here is derived from an EMBL/GenBank/DDBJ whole genome shotgun (WGS) entry which is preliminary data.</text>
</comment>
<dbReference type="RefSeq" id="WP_052519568.1">
    <property type="nucleotide sequence ID" value="NZ_JPMI01000378.1"/>
</dbReference>
<keyword evidence="2" id="KW-0732">Signal</keyword>
<dbReference type="AlphaFoldDB" id="A0A084SG41"/>
<evidence type="ECO:0000256" key="2">
    <source>
        <dbReference type="SAM" id="SignalP"/>
    </source>
</evidence>
<organism evidence="3 4">
    <name type="scientific">Archangium violaceum Cb vi76</name>
    <dbReference type="NCBI Taxonomy" id="1406225"/>
    <lineage>
        <taxon>Bacteria</taxon>
        <taxon>Pseudomonadati</taxon>
        <taxon>Myxococcota</taxon>
        <taxon>Myxococcia</taxon>
        <taxon>Myxococcales</taxon>
        <taxon>Cystobacterineae</taxon>
        <taxon>Archangiaceae</taxon>
        <taxon>Archangium</taxon>
    </lineage>
</organism>
<accession>A0A084SG41</accession>
<protein>
    <recommendedName>
        <fullName evidence="5">Lipoprotein</fullName>
    </recommendedName>
</protein>
<proteinExistence type="predicted"/>
<dbReference type="EMBL" id="JPMI01000378">
    <property type="protein sequence ID" value="KFA87426.1"/>
    <property type="molecule type" value="Genomic_DNA"/>
</dbReference>
<reference evidence="3 4" key="1">
    <citation type="submission" date="2014-07" db="EMBL/GenBank/DDBJ databases">
        <title>Draft Genome Sequence of Gephyronic Acid Producer, Cystobacter violaceus Strain Cb vi76.</title>
        <authorList>
            <person name="Stevens D.C."/>
            <person name="Young J."/>
            <person name="Carmichael R."/>
            <person name="Tan J."/>
            <person name="Taylor R.E."/>
        </authorList>
    </citation>
    <scope>NUCLEOTIDE SEQUENCE [LARGE SCALE GENOMIC DNA]</scope>
    <source>
        <strain evidence="3 4">Cb vi76</strain>
    </source>
</reference>
<feature type="region of interest" description="Disordered" evidence="1">
    <location>
        <begin position="29"/>
        <end position="73"/>
    </location>
</feature>